<dbReference type="STRING" id="163003.CL1_0645"/>
<dbReference type="EMBL" id="CP003651">
    <property type="protein sequence ID" value="AFL94851.1"/>
    <property type="molecule type" value="Genomic_DNA"/>
</dbReference>
<evidence type="ECO:0000313" key="2">
    <source>
        <dbReference type="EMBL" id="AFL94851.1"/>
    </source>
</evidence>
<dbReference type="Gene3D" id="2.40.30.10">
    <property type="entry name" value="Translation factors"/>
    <property type="match status" value="1"/>
</dbReference>
<dbReference type="GO" id="GO:0006412">
    <property type="term" value="P:translation"/>
    <property type="evidence" value="ECO:0007669"/>
    <property type="project" value="UniProtKB-KW"/>
</dbReference>
<dbReference type="Pfam" id="PF14578">
    <property type="entry name" value="GTP_EFTU_D4"/>
    <property type="match status" value="1"/>
</dbReference>
<dbReference type="KEGG" id="thm:CL1_0645"/>
<dbReference type="RefSeq" id="WP_014788487.1">
    <property type="nucleotide sequence ID" value="NC_018015.1"/>
</dbReference>
<sequence>MGILDRFRKKGEVEVVSREPVGKFIVAGVTYVLGKQVLAGIVKEGLIYPGYKLKGKNVALIREIYIQNRKIDFAVGGDEVALLLEGHMEVKTGEVLNVYRS</sequence>
<dbReference type="GeneID" id="13038337"/>
<feature type="domain" description="Elongation factor Tu-type" evidence="1">
    <location>
        <begin position="20"/>
        <end position="96"/>
    </location>
</feature>
<keyword evidence="3" id="KW-1185">Reference proteome</keyword>
<protein>
    <recommendedName>
        <fullName evidence="1">Elongation factor Tu-type domain-containing protein</fullName>
    </recommendedName>
</protein>
<dbReference type="Proteomes" id="UP000006064">
    <property type="component" value="Chromosome"/>
</dbReference>
<dbReference type="AlphaFoldDB" id="I3ZT17"/>
<evidence type="ECO:0000259" key="1">
    <source>
        <dbReference type="Pfam" id="PF14578"/>
    </source>
</evidence>
<dbReference type="HOGENOM" id="CLU_178227_0_0_2"/>
<dbReference type="CDD" id="cd16265">
    <property type="entry name" value="Translation_Factor_II"/>
    <property type="match status" value="1"/>
</dbReference>
<dbReference type="OrthoDB" id="100256at2157"/>
<dbReference type="GO" id="GO:0005525">
    <property type="term" value="F:GTP binding"/>
    <property type="evidence" value="ECO:0007669"/>
    <property type="project" value="UniProtKB-KW"/>
</dbReference>
<dbReference type="InterPro" id="IPR009000">
    <property type="entry name" value="Transl_B-barrel_sf"/>
</dbReference>
<gene>
    <name evidence="2" type="ORF">CL1_0645</name>
</gene>
<accession>I3ZT17</accession>
<dbReference type="NCBIfam" id="NF041207">
    <property type="entry name" value="tRNA_bind_PBP11"/>
    <property type="match status" value="1"/>
</dbReference>
<proteinExistence type="predicted"/>
<organism evidence="2 3">
    <name type="scientific">Thermococcus cleftensis (strain DSM 27260 / KACC 17922 / CL1)</name>
    <dbReference type="NCBI Taxonomy" id="163003"/>
    <lineage>
        <taxon>Archaea</taxon>
        <taxon>Methanobacteriati</taxon>
        <taxon>Methanobacteriota</taxon>
        <taxon>Thermococci</taxon>
        <taxon>Thermococcales</taxon>
        <taxon>Thermococcaceae</taxon>
        <taxon>Thermococcus</taxon>
    </lineage>
</organism>
<dbReference type="SUPFAM" id="SSF50447">
    <property type="entry name" value="Translation proteins"/>
    <property type="match status" value="1"/>
</dbReference>
<evidence type="ECO:0000313" key="3">
    <source>
        <dbReference type="Proteomes" id="UP000006064"/>
    </source>
</evidence>
<reference evidence="2 3" key="1">
    <citation type="journal article" date="2012" name="J. Bacteriol.">
        <title>Complete Genome Sequence of the Hyperthermophilic Archaeon Thermococcus sp. Strain CL1, Isolated from a Paralvinella sp. Polychaete Worm Collected from a Hydrothermal Vent.</title>
        <authorList>
            <person name="Jung J.H."/>
            <person name="Holden J.F."/>
            <person name="Seo D.H."/>
            <person name="Park K.H."/>
            <person name="Shin H."/>
            <person name="Ryu S."/>
            <person name="Lee J.H."/>
            <person name="Park C.S."/>
        </authorList>
    </citation>
    <scope>NUCLEOTIDE SEQUENCE [LARGE SCALE GENOMIC DNA]</scope>
    <source>
        <strain evidence="3">DSM 27260 / KACC 17922 / CL1</strain>
    </source>
</reference>
<name>I3ZT17_THECF</name>
<dbReference type="InterPro" id="IPR029459">
    <property type="entry name" value="EFTU-type"/>
</dbReference>